<dbReference type="GO" id="GO:0005096">
    <property type="term" value="F:GTPase activator activity"/>
    <property type="evidence" value="ECO:0007669"/>
    <property type="project" value="TreeGrafter"/>
</dbReference>
<sequence>MFVRKLVEKASKKHIGGGINGIREEDVNPRLIFHYGVPAGASSMAYDPIQHILAVSTRNGQIKLFGKDNTQALLQSQEAVPSKFLQFMENQGILLNVTVQNHIEVWDIDKKQLCNMHIFNEEITAFSVVQQSFFIYVGDRLGNISVLKLDHTLNHLVYMQYRIPFSKSHAEAAKETAVTCTLQQPMAESKRVLIIFRDGVMSLWGIQESKVVFTAGGNVQHKSLYEPKSVVSACWACAIGSKVVVGYDSGEIFLWAIPLISAEKTIPVTNRKESYAAPSVPLFKLNLGYKMDKVPIVSLKWFAGDGRAGRLYVNGFSDHGSSHSFQVIILNDNCESRTIKLMLPLTEACLAMELISGFSDQNKHKENALVLLLKSGRLCLYNDSEIEHYLLKSQSKSSPTLPNQLMVKLPFGDSGITIARLYTCNPASSVPMSEDHIFFAKKYSRLLSIGVKEKDGSPRFSGFSKTKSLLITGHFDGAINIWDASCPLLLPILSIKKQQNFKQSEDGNSSGATPVTSLHFDVSSHILVSGDQNGLVRIIIFKKEQLASENIFSFLQAKQGDNYIVHTVKLKGAVTTIGVNPDSKHFAIGTDKGFVSIIDEEGTSVLYQKQIPSQHYSGIISLQFKKYCQDGSEKNVLFVGLRDSSVFPLEEDTGNALGINYIRTKKPSRALLMEILDASPDGMWISDGQHVSKESSFEETAPKQSLLLLCSENTVRLYSLSHAIQGIKKLCCKKKLSGTCCFASVLCGPLSDVGLILVFDSGKIEIRSLPDLTLLKEASILGSTNSLHKSNLNPNVLCSSSYGELVMVNGDQEIFFFTILYQDFYRNLEYINQVYEKDVVALQEGISSLTKTHKEKKKGVLGMIVKDLKGNKTKHSQEIEAEVPNASTSEELSAIFSTANFSPDIERRDSLTKDGEDVELDIDDIDLDDTKVKHKGRSFAVLNKQKLGKKFQALKGKLKPKRDEKVSSGNYNHEDESVSEIDQIKKKYGFSVSNEASVPKIAESKLRENVRKFQAISDRTSEMENNAQSFSSLANKVLQAAQRERSK</sequence>
<gene>
    <name evidence="5" type="primary">LOC120109958</name>
</gene>
<name>A0A8B8ZZP4_PHODC</name>
<feature type="region of interest" description="Disordered" evidence="3">
    <location>
        <begin position="1022"/>
        <end position="1047"/>
    </location>
</feature>
<dbReference type="GeneID" id="120109958"/>
<dbReference type="SUPFAM" id="SSF50969">
    <property type="entry name" value="YVTN repeat-like/Quinoprotein amine dehydrogenase"/>
    <property type="match status" value="1"/>
</dbReference>
<comment type="similarity">
    <text evidence="1">Belongs to the WD repeat L(2)GL family.</text>
</comment>
<dbReference type="SUPFAM" id="SSF50978">
    <property type="entry name" value="WD40 repeat-like"/>
    <property type="match status" value="1"/>
</dbReference>
<dbReference type="PANTHER" id="PTHR10241">
    <property type="entry name" value="LETHAL 2 GIANT LARVAE PROTEIN"/>
    <property type="match status" value="1"/>
</dbReference>
<dbReference type="GO" id="GO:0005737">
    <property type="term" value="C:cytoplasm"/>
    <property type="evidence" value="ECO:0007669"/>
    <property type="project" value="TreeGrafter"/>
</dbReference>
<evidence type="ECO:0000256" key="2">
    <source>
        <dbReference type="ARBA" id="ARBA00022483"/>
    </source>
</evidence>
<dbReference type="GO" id="GO:0019905">
    <property type="term" value="F:syntaxin binding"/>
    <property type="evidence" value="ECO:0007669"/>
    <property type="project" value="TreeGrafter"/>
</dbReference>
<reference evidence="5" key="2">
    <citation type="submission" date="2025-08" db="UniProtKB">
        <authorList>
            <consortium name="RefSeq"/>
        </authorList>
    </citation>
    <scope>IDENTIFICATION</scope>
    <source>
        <tissue evidence="5">Young leaves</tissue>
    </source>
</reference>
<dbReference type="AlphaFoldDB" id="A0A8B8ZZP4"/>
<dbReference type="GO" id="GO:0006893">
    <property type="term" value="P:Golgi to plasma membrane transport"/>
    <property type="evidence" value="ECO:0007669"/>
    <property type="project" value="TreeGrafter"/>
</dbReference>
<dbReference type="KEGG" id="pda:120109958"/>
<dbReference type="GO" id="GO:0005886">
    <property type="term" value="C:plasma membrane"/>
    <property type="evidence" value="ECO:0007669"/>
    <property type="project" value="TreeGrafter"/>
</dbReference>
<dbReference type="InterPro" id="IPR036322">
    <property type="entry name" value="WD40_repeat_dom_sf"/>
</dbReference>
<dbReference type="GO" id="GO:0006887">
    <property type="term" value="P:exocytosis"/>
    <property type="evidence" value="ECO:0007669"/>
    <property type="project" value="UniProtKB-KW"/>
</dbReference>
<dbReference type="InterPro" id="IPR015943">
    <property type="entry name" value="WD40/YVTN_repeat-like_dom_sf"/>
</dbReference>
<evidence type="ECO:0000256" key="1">
    <source>
        <dbReference type="ARBA" id="ARBA00008070"/>
    </source>
</evidence>
<feature type="compositionally biased region" description="Basic and acidic residues" evidence="3">
    <location>
        <begin position="961"/>
        <end position="976"/>
    </location>
</feature>
<dbReference type="PANTHER" id="PTHR10241:SF27">
    <property type="entry name" value="TRANSDUCIN_WD40 REPEAT-LIKE SUPERFAMILY PROTEIN"/>
    <property type="match status" value="1"/>
</dbReference>
<keyword evidence="4" id="KW-1185">Reference proteome</keyword>
<dbReference type="Gene3D" id="2.130.10.10">
    <property type="entry name" value="YVTN repeat-like/Quinoprotein amine dehydrogenase"/>
    <property type="match status" value="2"/>
</dbReference>
<keyword evidence="2" id="KW-0268">Exocytosis</keyword>
<proteinExistence type="inferred from homology"/>
<dbReference type="Proteomes" id="UP000228380">
    <property type="component" value="Chromosome 2"/>
</dbReference>
<evidence type="ECO:0000256" key="3">
    <source>
        <dbReference type="SAM" id="MobiDB-lite"/>
    </source>
</evidence>
<evidence type="ECO:0000313" key="5">
    <source>
        <dbReference type="RefSeq" id="XP_038979800.1"/>
    </source>
</evidence>
<organism evidence="4 5">
    <name type="scientific">Phoenix dactylifera</name>
    <name type="common">Date palm</name>
    <dbReference type="NCBI Taxonomy" id="42345"/>
    <lineage>
        <taxon>Eukaryota</taxon>
        <taxon>Viridiplantae</taxon>
        <taxon>Streptophyta</taxon>
        <taxon>Embryophyta</taxon>
        <taxon>Tracheophyta</taxon>
        <taxon>Spermatophyta</taxon>
        <taxon>Magnoliopsida</taxon>
        <taxon>Liliopsida</taxon>
        <taxon>Arecaceae</taxon>
        <taxon>Coryphoideae</taxon>
        <taxon>Phoeniceae</taxon>
        <taxon>Phoenix</taxon>
    </lineage>
</organism>
<dbReference type="CDD" id="cd15873">
    <property type="entry name" value="R-SNARE_STXBP5_6"/>
    <property type="match status" value="1"/>
</dbReference>
<dbReference type="GO" id="GO:0045159">
    <property type="term" value="F:myosin II binding"/>
    <property type="evidence" value="ECO:0007669"/>
    <property type="project" value="TreeGrafter"/>
</dbReference>
<dbReference type="OrthoDB" id="19944at2759"/>
<feature type="compositionally biased region" description="Polar residues" evidence="3">
    <location>
        <begin position="1023"/>
        <end position="1034"/>
    </location>
</feature>
<dbReference type="SMART" id="SM00320">
    <property type="entry name" value="WD40"/>
    <property type="match status" value="5"/>
</dbReference>
<reference evidence="4" key="1">
    <citation type="journal article" date="2019" name="Nat. Commun.">
        <title>Genome-wide association mapping of date palm fruit traits.</title>
        <authorList>
            <person name="Hazzouri K.M."/>
            <person name="Gros-Balthazard M."/>
            <person name="Flowers J.M."/>
            <person name="Copetti D."/>
            <person name="Lemansour A."/>
            <person name="Lebrun M."/>
            <person name="Masmoudi K."/>
            <person name="Ferrand S."/>
            <person name="Dhar M.I."/>
            <person name="Fresquez Z.A."/>
            <person name="Rosas U."/>
            <person name="Zhang J."/>
            <person name="Talag J."/>
            <person name="Lee S."/>
            <person name="Kudrna D."/>
            <person name="Powell R.F."/>
            <person name="Leitch I.J."/>
            <person name="Krueger R.R."/>
            <person name="Wing R.A."/>
            <person name="Amiri K.M.A."/>
            <person name="Purugganan M.D."/>
        </authorList>
    </citation>
    <scope>NUCLEOTIDE SEQUENCE [LARGE SCALE GENOMIC DNA]</scope>
    <source>
        <strain evidence="4">cv. Khalas</strain>
    </source>
</reference>
<dbReference type="RefSeq" id="XP_038979800.1">
    <property type="nucleotide sequence ID" value="XM_039123872.1"/>
</dbReference>
<feature type="region of interest" description="Disordered" evidence="3">
    <location>
        <begin position="958"/>
        <end position="978"/>
    </location>
</feature>
<accession>A0A8B8ZZP4</accession>
<dbReference type="InterPro" id="IPR001680">
    <property type="entry name" value="WD40_rpt"/>
</dbReference>
<protein>
    <submittedName>
        <fullName evidence="5">Uncharacterized protein LOC120109958 isoform X1</fullName>
    </submittedName>
</protein>
<dbReference type="InterPro" id="IPR011044">
    <property type="entry name" value="Quino_amine_DH_bsu"/>
</dbReference>
<evidence type="ECO:0000313" key="4">
    <source>
        <dbReference type="Proteomes" id="UP000228380"/>
    </source>
</evidence>